<evidence type="ECO:0000256" key="1">
    <source>
        <dbReference type="ARBA" id="ARBA00023125"/>
    </source>
</evidence>
<dbReference type="AlphaFoldDB" id="A0A0W8FSP6"/>
<accession>A0A0W8FSP6</accession>
<dbReference type="InterPro" id="IPR009057">
    <property type="entry name" value="Homeodomain-like_sf"/>
</dbReference>
<evidence type="ECO:0000313" key="3">
    <source>
        <dbReference type="EMBL" id="KUG23914.1"/>
    </source>
</evidence>
<proteinExistence type="predicted"/>
<dbReference type="InterPro" id="IPR050624">
    <property type="entry name" value="HTH-type_Tx_Regulator"/>
</dbReference>
<organism evidence="3">
    <name type="scientific">hydrocarbon metagenome</name>
    <dbReference type="NCBI Taxonomy" id="938273"/>
    <lineage>
        <taxon>unclassified sequences</taxon>
        <taxon>metagenomes</taxon>
        <taxon>ecological metagenomes</taxon>
    </lineage>
</organism>
<protein>
    <submittedName>
        <fullName evidence="3">Fatty acid degradation regulator ysia, tetr family</fullName>
    </submittedName>
</protein>
<gene>
    <name evidence="3" type="ORF">ASZ90_006278</name>
</gene>
<dbReference type="InterPro" id="IPR013570">
    <property type="entry name" value="Tscrpt_reg_YsiA_C"/>
</dbReference>
<dbReference type="SUPFAM" id="SSF46689">
    <property type="entry name" value="Homeodomain-like"/>
    <property type="match status" value="1"/>
</dbReference>
<feature type="domain" description="HTH tetR-type" evidence="2">
    <location>
        <begin position="21"/>
        <end position="81"/>
    </location>
</feature>
<dbReference type="Gene3D" id="1.10.357.10">
    <property type="entry name" value="Tetracycline Repressor, domain 2"/>
    <property type="match status" value="1"/>
</dbReference>
<dbReference type="GO" id="GO:0003677">
    <property type="term" value="F:DNA binding"/>
    <property type="evidence" value="ECO:0007669"/>
    <property type="project" value="UniProtKB-KW"/>
</dbReference>
<dbReference type="PRINTS" id="PR00455">
    <property type="entry name" value="HTHTETR"/>
</dbReference>
<dbReference type="Gene3D" id="1.10.10.60">
    <property type="entry name" value="Homeodomain-like"/>
    <property type="match status" value="1"/>
</dbReference>
<keyword evidence="1" id="KW-0238">DNA-binding</keyword>
<comment type="caution">
    <text evidence="3">The sequence shown here is derived from an EMBL/GenBank/DDBJ whole genome shotgun (WGS) entry which is preliminary data.</text>
</comment>
<dbReference type="PANTHER" id="PTHR43479:SF11">
    <property type="entry name" value="ACREF_ENVCD OPERON REPRESSOR-RELATED"/>
    <property type="match status" value="1"/>
</dbReference>
<dbReference type="Pfam" id="PF00440">
    <property type="entry name" value="TetR_N"/>
    <property type="match status" value="1"/>
</dbReference>
<sequence>MKTLLCRNDNAPPDQKQLSIPPGHLKISKAMISLLKKKNFDVITWAEIANTAGVNEALIYKYFKDKRNLLHYVLQEYSADFVKILRQDLDNTKGTFNKLKTFISSTLNYYQETPVFAKILIIEIRNFPAFFTGETYELIREYADILLDIIEKGVKQGEIRSDISPRHIRQIIMGAIEHLCLPKIIFGTKIKTKDYTEEICKLVFTGIVKQDKTGSKKRGL</sequence>
<dbReference type="SUPFAM" id="SSF48498">
    <property type="entry name" value="Tetracyclin repressor-like, C-terminal domain"/>
    <property type="match status" value="1"/>
</dbReference>
<dbReference type="Pfam" id="PF08359">
    <property type="entry name" value="TetR_C_4"/>
    <property type="match status" value="1"/>
</dbReference>
<name>A0A0W8FSP6_9ZZZZ</name>
<dbReference type="InterPro" id="IPR036271">
    <property type="entry name" value="Tet_transcr_reg_TetR-rel_C_sf"/>
</dbReference>
<dbReference type="PANTHER" id="PTHR43479">
    <property type="entry name" value="ACREF/ENVCD OPERON REPRESSOR-RELATED"/>
    <property type="match status" value="1"/>
</dbReference>
<evidence type="ECO:0000259" key="2">
    <source>
        <dbReference type="PROSITE" id="PS50977"/>
    </source>
</evidence>
<dbReference type="PROSITE" id="PS50977">
    <property type="entry name" value="HTH_TETR_2"/>
    <property type="match status" value="1"/>
</dbReference>
<dbReference type="EMBL" id="LNQE01000879">
    <property type="protein sequence ID" value="KUG23914.1"/>
    <property type="molecule type" value="Genomic_DNA"/>
</dbReference>
<dbReference type="InterPro" id="IPR001647">
    <property type="entry name" value="HTH_TetR"/>
</dbReference>
<reference evidence="3" key="1">
    <citation type="journal article" date="2015" name="Proc. Natl. Acad. Sci. U.S.A.">
        <title>Networks of energetic and metabolic interactions define dynamics in microbial communities.</title>
        <authorList>
            <person name="Embree M."/>
            <person name="Liu J.K."/>
            <person name="Al-Bassam M.M."/>
            <person name="Zengler K."/>
        </authorList>
    </citation>
    <scope>NUCLEOTIDE SEQUENCE</scope>
</reference>